<accession>A0A285UPI7</accession>
<dbReference type="RefSeq" id="WP_097141324.1">
    <property type="nucleotide sequence ID" value="NZ_OBQD01000011.1"/>
</dbReference>
<organism evidence="2 3">
    <name type="scientific">Rhizobium subbaraonis</name>
    <dbReference type="NCBI Taxonomy" id="908946"/>
    <lineage>
        <taxon>Bacteria</taxon>
        <taxon>Pseudomonadati</taxon>
        <taxon>Pseudomonadota</taxon>
        <taxon>Alphaproteobacteria</taxon>
        <taxon>Hyphomicrobiales</taxon>
        <taxon>Rhizobiaceae</taxon>
        <taxon>Rhizobium/Agrobacterium group</taxon>
        <taxon>Rhizobium</taxon>
    </lineage>
</organism>
<feature type="compositionally biased region" description="Acidic residues" evidence="1">
    <location>
        <begin position="74"/>
        <end position="85"/>
    </location>
</feature>
<keyword evidence="3" id="KW-1185">Reference proteome</keyword>
<name>A0A285UPI7_9HYPH</name>
<dbReference type="EMBL" id="OBQD01000011">
    <property type="protein sequence ID" value="SOC43780.1"/>
    <property type="molecule type" value="Genomic_DNA"/>
</dbReference>
<sequence>MTIAAAERISPCPLPSARGLNRLQSAAYVGVSPSLFDEMVGDGRMPQPKRANARVIWDRRALDRAFDRLPGGSPDDDQDGWEFEV</sequence>
<evidence type="ECO:0000313" key="3">
    <source>
        <dbReference type="Proteomes" id="UP000219167"/>
    </source>
</evidence>
<gene>
    <name evidence="2" type="ORF">SAMN05892877_111228</name>
</gene>
<dbReference type="AlphaFoldDB" id="A0A285UPI7"/>
<evidence type="ECO:0008006" key="4">
    <source>
        <dbReference type="Google" id="ProtNLM"/>
    </source>
</evidence>
<dbReference type="OrthoDB" id="7220345at2"/>
<proteinExistence type="predicted"/>
<protein>
    <recommendedName>
        <fullName evidence="4">AlpA family transcriptional regulator</fullName>
    </recommendedName>
</protein>
<dbReference type="Proteomes" id="UP000219167">
    <property type="component" value="Unassembled WGS sequence"/>
</dbReference>
<evidence type="ECO:0000313" key="2">
    <source>
        <dbReference type="EMBL" id="SOC43780.1"/>
    </source>
</evidence>
<evidence type="ECO:0000256" key="1">
    <source>
        <dbReference type="SAM" id="MobiDB-lite"/>
    </source>
</evidence>
<feature type="region of interest" description="Disordered" evidence="1">
    <location>
        <begin position="66"/>
        <end position="85"/>
    </location>
</feature>
<reference evidence="2 3" key="1">
    <citation type="submission" date="2017-08" db="EMBL/GenBank/DDBJ databases">
        <authorList>
            <person name="de Groot N.N."/>
        </authorList>
    </citation>
    <scope>NUCLEOTIDE SEQUENCE [LARGE SCALE GENOMIC DNA]</scope>
    <source>
        <strain evidence="2 3">JC85</strain>
    </source>
</reference>